<comment type="caution">
    <text evidence="2">The sequence shown here is derived from an EMBL/GenBank/DDBJ whole genome shotgun (WGS) entry which is preliminary data.</text>
</comment>
<feature type="region of interest" description="Disordered" evidence="1">
    <location>
        <begin position="27"/>
        <end position="121"/>
    </location>
</feature>
<sequence length="395" mass="44412">MWPPPAIYNPVNGSVYYASYDAYHGFVDRSQEQPRDPSNQGQQQSTTAEHPLIMPPSHPSGLTSAPGYSPSPNAPRSQSESLPQSTTQYALPLPPSQHSQPYQYHPGQFTDKNPQSLMRPPEQQFWPFHHPAMFPVPANAAVPNFHPPPFSAQQPIFGHPNPFELGPPGHIAIVLDPQADRELVQEDQLQSEARRPELLNEMDLLTMRMMTYGLEDNPFLVLVAENEKPCFFDTSLQILPFSSMSQVHINRTKSGMAQTIHDPKPRHRLSQGATDQRYTLVTMRKNLVIWQGVVQHNQTHLMLRAILSKSGCMRIGANQDQGRAVEGEAEPTWGILVTLLEAIKDRVSESVASEGLGMRAGDEIIVEQRHTINPTSSDDYHWYDEDGIRVRVREI</sequence>
<evidence type="ECO:0000313" key="3">
    <source>
        <dbReference type="Proteomes" id="UP000288859"/>
    </source>
</evidence>
<dbReference type="Proteomes" id="UP000288859">
    <property type="component" value="Unassembled WGS sequence"/>
</dbReference>
<dbReference type="EMBL" id="NAJM01000031">
    <property type="protein sequence ID" value="RVX69168.1"/>
    <property type="molecule type" value="Genomic_DNA"/>
</dbReference>
<dbReference type="OrthoDB" id="4161817at2759"/>
<feature type="compositionally biased region" description="Polar residues" evidence="1">
    <location>
        <begin position="70"/>
        <end position="89"/>
    </location>
</feature>
<proteinExistence type="predicted"/>
<gene>
    <name evidence="2" type="ORF">B0A52_07144</name>
</gene>
<dbReference type="VEuPathDB" id="FungiDB:PV10_03295"/>
<accession>A0A438N0C6</accession>
<dbReference type="AlphaFoldDB" id="A0A438N0C6"/>
<protein>
    <submittedName>
        <fullName evidence="2">Uncharacterized protein</fullName>
    </submittedName>
</protein>
<evidence type="ECO:0000313" key="2">
    <source>
        <dbReference type="EMBL" id="RVX69168.1"/>
    </source>
</evidence>
<evidence type="ECO:0000256" key="1">
    <source>
        <dbReference type="SAM" id="MobiDB-lite"/>
    </source>
</evidence>
<organism evidence="2 3">
    <name type="scientific">Exophiala mesophila</name>
    <name type="common">Black yeast-like fungus</name>
    <dbReference type="NCBI Taxonomy" id="212818"/>
    <lineage>
        <taxon>Eukaryota</taxon>
        <taxon>Fungi</taxon>
        <taxon>Dikarya</taxon>
        <taxon>Ascomycota</taxon>
        <taxon>Pezizomycotina</taxon>
        <taxon>Eurotiomycetes</taxon>
        <taxon>Chaetothyriomycetidae</taxon>
        <taxon>Chaetothyriales</taxon>
        <taxon>Herpotrichiellaceae</taxon>
        <taxon>Exophiala</taxon>
    </lineage>
</organism>
<name>A0A438N0C6_EXOME</name>
<reference evidence="2 3" key="1">
    <citation type="submission" date="2017-03" db="EMBL/GenBank/DDBJ databases">
        <title>Genomes of endolithic fungi from Antarctica.</title>
        <authorList>
            <person name="Coleine C."/>
            <person name="Masonjones S."/>
            <person name="Stajich J.E."/>
        </authorList>
    </citation>
    <scope>NUCLEOTIDE SEQUENCE [LARGE SCALE GENOMIC DNA]</scope>
    <source>
        <strain evidence="2 3">CCFEE 6314</strain>
    </source>
</reference>
<feature type="compositionally biased region" description="Polar residues" evidence="1">
    <location>
        <begin position="36"/>
        <end position="48"/>
    </location>
</feature>